<feature type="region of interest" description="Disordered" evidence="1">
    <location>
        <begin position="490"/>
        <end position="581"/>
    </location>
</feature>
<feature type="compositionally biased region" description="Pro residues" evidence="1">
    <location>
        <begin position="413"/>
        <end position="424"/>
    </location>
</feature>
<dbReference type="GO" id="GO:0003712">
    <property type="term" value="F:transcription coregulator activity"/>
    <property type="evidence" value="ECO:0007669"/>
    <property type="project" value="InterPro"/>
</dbReference>
<evidence type="ECO:0000313" key="4">
    <source>
        <dbReference type="Proteomes" id="UP000242287"/>
    </source>
</evidence>
<dbReference type="AlphaFoldDB" id="A0A2A9NRP1"/>
<feature type="domain" description="Spt20-like SEP" evidence="2">
    <location>
        <begin position="98"/>
        <end position="183"/>
    </location>
</feature>
<organism evidence="3 4">
    <name type="scientific">Amanita thiersii Skay4041</name>
    <dbReference type="NCBI Taxonomy" id="703135"/>
    <lineage>
        <taxon>Eukaryota</taxon>
        <taxon>Fungi</taxon>
        <taxon>Dikarya</taxon>
        <taxon>Basidiomycota</taxon>
        <taxon>Agaricomycotina</taxon>
        <taxon>Agaricomycetes</taxon>
        <taxon>Agaricomycetidae</taxon>
        <taxon>Agaricales</taxon>
        <taxon>Pluteineae</taxon>
        <taxon>Amanitaceae</taxon>
        <taxon>Amanita</taxon>
    </lineage>
</organism>
<dbReference type="STRING" id="703135.A0A2A9NRP1"/>
<feature type="region of interest" description="Disordered" evidence="1">
    <location>
        <begin position="616"/>
        <end position="679"/>
    </location>
</feature>
<dbReference type="InterPro" id="IPR046468">
    <property type="entry name" value="Spt20-like_SEP"/>
</dbReference>
<dbReference type="EMBL" id="KZ301993">
    <property type="protein sequence ID" value="PFH50991.1"/>
    <property type="molecule type" value="Genomic_DNA"/>
</dbReference>
<feature type="domain" description="Spt20-like SEP" evidence="2">
    <location>
        <begin position="19"/>
        <end position="78"/>
    </location>
</feature>
<evidence type="ECO:0000259" key="2">
    <source>
        <dbReference type="Pfam" id="PF12090"/>
    </source>
</evidence>
<feature type="region of interest" description="Disordered" evidence="1">
    <location>
        <begin position="243"/>
        <end position="352"/>
    </location>
</feature>
<protein>
    <recommendedName>
        <fullName evidence="2">Spt20-like SEP domain-containing protein</fullName>
    </recommendedName>
</protein>
<feature type="compositionally biased region" description="Polar residues" evidence="1">
    <location>
        <begin position="258"/>
        <end position="269"/>
    </location>
</feature>
<feature type="compositionally biased region" description="Low complexity" evidence="1">
    <location>
        <begin position="633"/>
        <end position="658"/>
    </location>
</feature>
<dbReference type="InterPro" id="IPR021950">
    <property type="entry name" value="Spt20"/>
</dbReference>
<dbReference type="GO" id="GO:0006357">
    <property type="term" value="P:regulation of transcription by RNA polymerase II"/>
    <property type="evidence" value="ECO:0007669"/>
    <property type="project" value="TreeGrafter"/>
</dbReference>
<dbReference type="PANTHER" id="PTHR13526:SF8">
    <property type="entry name" value="TRANSCRIPTION FACTOR SPT20 HOMOLOG"/>
    <property type="match status" value="1"/>
</dbReference>
<feature type="compositionally biased region" description="Polar residues" evidence="1">
    <location>
        <begin position="617"/>
        <end position="632"/>
    </location>
</feature>
<sequence length="793" mass="86111">MAGYNRSRFVNDLLDRTKDKPPSFTVHLYSDYWSLNNGSRFHYHIPIASLLDDIRAQRIPVDFLEIFDSARVPFYDGSSSPKSFPRVLLVQFLYQRPGCMIVEIMDYRPQHPKDPVLEKPERTRVVLHPNSESLWADICALNQRYGNKWTDMDALEVEARILLATAPPLCLDPDPNLSRITNHVLRATMPTLPSSLKRKAAAMEPEDDENDKARKLKILQYMATRPNRTTPSFHLLDAIQKARQNREVAKQPTPPVQLPSTQYNVSAQASPAPPGTPQVNGVQAPSPSDQDDKKKFKKKKSETPQLPFATTAFTSASSSQTPVSTPQTTHHFVNTHPQPVNAPSPAATTAQSPAQVPIYANVPSVSDTHLRVATPSQPSVRQYTQSPRPPSSQASVPVPAPPVPPAAQSQAPVKPPPPQPPAKPQIPTSVPNFPAQAATQHFLNQAVRNGVQKPPANLTAAMASQLQGHNMSLQQIQYFAQLRSLQQQHQRLAAQANGRAATPKTGVSSPAAQPQTALSPAHHTSPSISNQPLASTVSRSPMQTQAQQAPPPQLPQQSQQQSHQTQMAHSPPQQQPPQHHTQYVGYPQFNIRQMMPANSAAHQALQAAVAAAASAGGTRTPSNAGGNTVSDGQSQQHPQHQQHLQHTQSQQQSNQTHPTHPHTQHQHPVQTTSQAQAQPTPIQLPQSQAGVHAQHLHQQHPPQTLTQAQLYPQMYGYPQLPFGVQGVPAAAGRLPPSAYWSMGMGRGIPGIVNAQQISNMTAVGTPGTNGAAATAQMHPGMGKAAIQGGMQGR</sequence>
<feature type="compositionally biased region" description="Polar residues" evidence="1">
    <location>
        <begin position="375"/>
        <end position="384"/>
    </location>
</feature>
<feature type="compositionally biased region" description="Low complexity" evidence="1">
    <location>
        <begin position="343"/>
        <end position="352"/>
    </location>
</feature>
<dbReference type="Pfam" id="PF12090">
    <property type="entry name" value="Spt20_SEP"/>
    <property type="match status" value="2"/>
</dbReference>
<feature type="region of interest" description="Disordered" evidence="1">
    <location>
        <begin position="375"/>
        <end position="432"/>
    </location>
</feature>
<dbReference type="Proteomes" id="UP000242287">
    <property type="component" value="Unassembled WGS sequence"/>
</dbReference>
<evidence type="ECO:0000313" key="3">
    <source>
        <dbReference type="EMBL" id="PFH50991.1"/>
    </source>
</evidence>
<dbReference type="GO" id="GO:0000124">
    <property type="term" value="C:SAGA complex"/>
    <property type="evidence" value="ECO:0007669"/>
    <property type="project" value="InterPro"/>
</dbReference>
<feature type="compositionally biased region" description="Low complexity" evidence="1">
    <location>
        <begin position="555"/>
        <end position="578"/>
    </location>
</feature>
<proteinExistence type="predicted"/>
<reference evidence="3 4" key="1">
    <citation type="submission" date="2014-02" db="EMBL/GenBank/DDBJ databases">
        <title>Transposable element dynamics among asymbiotic and ectomycorrhizal Amanita fungi.</title>
        <authorList>
            <consortium name="DOE Joint Genome Institute"/>
            <person name="Hess J."/>
            <person name="Skrede I."/>
            <person name="Wolfe B."/>
            <person name="LaButti K."/>
            <person name="Ohm R.A."/>
            <person name="Grigoriev I.V."/>
            <person name="Pringle A."/>
        </authorList>
    </citation>
    <scope>NUCLEOTIDE SEQUENCE [LARGE SCALE GENOMIC DNA]</scope>
    <source>
        <strain evidence="3 4">SKay4041</strain>
    </source>
</reference>
<accession>A0A2A9NRP1</accession>
<dbReference type="PANTHER" id="PTHR13526">
    <property type="entry name" value="TRANSCRIPTION FACTOR SPT20 HOMOLOG"/>
    <property type="match status" value="1"/>
</dbReference>
<keyword evidence="4" id="KW-1185">Reference proteome</keyword>
<evidence type="ECO:0000256" key="1">
    <source>
        <dbReference type="SAM" id="MobiDB-lite"/>
    </source>
</evidence>
<feature type="compositionally biased region" description="Polar residues" evidence="1">
    <location>
        <begin position="505"/>
        <end position="539"/>
    </location>
</feature>
<feature type="compositionally biased region" description="Low complexity" evidence="1">
    <location>
        <begin position="666"/>
        <end position="679"/>
    </location>
</feature>
<feature type="compositionally biased region" description="Polar residues" evidence="1">
    <location>
        <begin position="277"/>
        <end position="288"/>
    </location>
</feature>
<dbReference type="OrthoDB" id="1932706at2759"/>
<gene>
    <name evidence="3" type="ORF">AMATHDRAFT_40421</name>
</gene>
<name>A0A2A9NRP1_9AGAR</name>
<feature type="compositionally biased region" description="Low complexity" evidence="1">
    <location>
        <begin position="308"/>
        <end position="329"/>
    </location>
</feature>